<dbReference type="OrthoDB" id="6137715at2759"/>
<dbReference type="InterPro" id="IPR035983">
    <property type="entry name" value="Hect_E3_ubiquitin_ligase"/>
</dbReference>
<proteinExistence type="predicted"/>
<dbReference type="Proteomes" id="UP000242188">
    <property type="component" value="Unassembled WGS sequence"/>
</dbReference>
<evidence type="ECO:0000256" key="1">
    <source>
        <dbReference type="ARBA" id="ARBA00022786"/>
    </source>
</evidence>
<dbReference type="SUPFAM" id="SSF56204">
    <property type="entry name" value="Hect, E3 ligase catalytic domain"/>
    <property type="match status" value="1"/>
</dbReference>
<dbReference type="InterPro" id="IPR000569">
    <property type="entry name" value="HECT_dom"/>
</dbReference>
<keyword evidence="1 2" id="KW-0833">Ubl conjugation pathway</keyword>
<feature type="active site" description="Glycyl thioester intermediate" evidence="2">
    <location>
        <position position="231"/>
    </location>
</feature>
<accession>A0A210QJ45</accession>
<feature type="domain" description="HECT" evidence="3">
    <location>
        <begin position="196"/>
        <end position="264"/>
    </location>
</feature>
<keyword evidence="5" id="KW-1185">Reference proteome</keyword>
<organism evidence="4 5">
    <name type="scientific">Mizuhopecten yessoensis</name>
    <name type="common">Japanese scallop</name>
    <name type="synonym">Patinopecten yessoensis</name>
    <dbReference type="NCBI Taxonomy" id="6573"/>
    <lineage>
        <taxon>Eukaryota</taxon>
        <taxon>Metazoa</taxon>
        <taxon>Spiralia</taxon>
        <taxon>Lophotrochozoa</taxon>
        <taxon>Mollusca</taxon>
        <taxon>Bivalvia</taxon>
        <taxon>Autobranchia</taxon>
        <taxon>Pteriomorphia</taxon>
        <taxon>Pectinida</taxon>
        <taxon>Pectinoidea</taxon>
        <taxon>Pectinidae</taxon>
        <taxon>Mizuhopecten</taxon>
    </lineage>
</organism>
<protein>
    <submittedName>
        <fullName evidence="4">G2/M phase-specific E3 ubiquitin-protein ligase</fullName>
    </submittedName>
</protein>
<name>A0A210QJ45_MIZYE</name>
<gene>
    <name evidence="4" type="ORF">KP79_PYT05029</name>
</gene>
<sequence>MAGRLASFSILHGGQGFPVFNMALYHFLTNREPNNLPAIENCVIDLDVRERLLKIQQALTQQEYTQALDDCSEWCADQGLFSISYQHIEKKSELFQVLVKNEIYYRVHSEIVQYQEGLNKVGCFFNTILLAPDEFKDLFTYQHSKLTFPTLRSLYKIDFSPEGSNYRTMENDAIYCLEAFLADSEGGTTGVTLEEVLAFWTGASSVPPLGFPNKLEVTFGCSKQLPTAHTCGLILCIWRGYSDPDVFCEDMVKAIQWGGGFHLV</sequence>
<dbReference type="Gene3D" id="3.30.2410.10">
    <property type="entry name" value="Hect, E3 ligase catalytic domain"/>
    <property type="match status" value="1"/>
</dbReference>
<dbReference type="STRING" id="6573.A0A210QJ45"/>
<dbReference type="EMBL" id="NEDP02003387">
    <property type="protein sequence ID" value="OWF48784.1"/>
    <property type="molecule type" value="Genomic_DNA"/>
</dbReference>
<dbReference type="Pfam" id="PF00632">
    <property type="entry name" value="HECT"/>
    <property type="match status" value="1"/>
</dbReference>
<comment type="caution">
    <text evidence="4">The sequence shown here is derived from an EMBL/GenBank/DDBJ whole genome shotgun (WGS) entry which is preliminary data.</text>
</comment>
<evidence type="ECO:0000313" key="4">
    <source>
        <dbReference type="EMBL" id="OWF48784.1"/>
    </source>
</evidence>
<dbReference type="AlphaFoldDB" id="A0A210QJ45"/>
<evidence type="ECO:0000256" key="2">
    <source>
        <dbReference type="PROSITE-ProRule" id="PRU00104"/>
    </source>
</evidence>
<dbReference type="PROSITE" id="PS50237">
    <property type="entry name" value="HECT"/>
    <property type="match status" value="1"/>
</dbReference>
<dbReference type="GO" id="GO:0004842">
    <property type="term" value="F:ubiquitin-protein transferase activity"/>
    <property type="evidence" value="ECO:0007669"/>
    <property type="project" value="InterPro"/>
</dbReference>
<evidence type="ECO:0000259" key="3">
    <source>
        <dbReference type="PROSITE" id="PS50237"/>
    </source>
</evidence>
<evidence type="ECO:0000313" key="5">
    <source>
        <dbReference type="Proteomes" id="UP000242188"/>
    </source>
</evidence>
<reference evidence="4 5" key="1">
    <citation type="journal article" date="2017" name="Nat. Ecol. Evol.">
        <title>Scallop genome provides insights into evolution of bilaterian karyotype and development.</title>
        <authorList>
            <person name="Wang S."/>
            <person name="Zhang J."/>
            <person name="Jiao W."/>
            <person name="Li J."/>
            <person name="Xun X."/>
            <person name="Sun Y."/>
            <person name="Guo X."/>
            <person name="Huan P."/>
            <person name="Dong B."/>
            <person name="Zhang L."/>
            <person name="Hu X."/>
            <person name="Sun X."/>
            <person name="Wang J."/>
            <person name="Zhao C."/>
            <person name="Wang Y."/>
            <person name="Wang D."/>
            <person name="Huang X."/>
            <person name="Wang R."/>
            <person name="Lv J."/>
            <person name="Li Y."/>
            <person name="Zhang Z."/>
            <person name="Liu B."/>
            <person name="Lu W."/>
            <person name="Hui Y."/>
            <person name="Liang J."/>
            <person name="Zhou Z."/>
            <person name="Hou R."/>
            <person name="Li X."/>
            <person name="Liu Y."/>
            <person name="Li H."/>
            <person name="Ning X."/>
            <person name="Lin Y."/>
            <person name="Zhao L."/>
            <person name="Xing Q."/>
            <person name="Dou J."/>
            <person name="Li Y."/>
            <person name="Mao J."/>
            <person name="Guo H."/>
            <person name="Dou H."/>
            <person name="Li T."/>
            <person name="Mu C."/>
            <person name="Jiang W."/>
            <person name="Fu Q."/>
            <person name="Fu X."/>
            <person name="Miao Y."/>
            <person name="Liu J."/>
            <person name="Yu Q."/>
            <person name="Li R."/>
            <person name="Liao H."/>
            <person name="Li X."/>
            <person name="Kong Y."/>
            <person name="Jiang Z."/>
            <person name="Chourrout D."/>
            <person name="Li R."/>
            <person name="Bao Z."/>
        </authorList>
    </citation>
    <scope>NUCLEOTIDE SEQUENCE [LARGE SCALE GENOMIC DNA]</scope>
    <source>
        <strain evidence="4 5">PY_sf001</strain>
    </source>
</reference>